<dbReference type="Proteomes" id="UP000789366">
    <property type="component" value="Unassembled WGS sequence"/>
</dbReference>
<accession>A0ACA9NN05</accession>
<proteinExistence type="predicted"/>
<evidence type="ECO:0000313" key="1">
    <source>
        <dbReference type="EMBL" id="CAG8665505.1"/>
    </source>
</evidence>
<feature type="non-terminal residue" evidence="1">
    <location>
        <position position="1"/>
    </location>
</feature>
<keyword evidence="2" id="KW-1185">Reference proteome</keyword>
<evidence type="ECO:0000313" key="2">
    <source>
        <dbReference type="Proteomes" id="UP000789366"/>
    </source>
</evidence>
<protein>
    <submittedName>
        <fullName evidence="1">14007_t:CDS:1</fullName>
    </submittedName>
</protein>
<gene>
    <name evidence="1" type="ORF">SPELUC_LOCUS9443</name>
</gene>
<dbReference type="EMBL" id="CAJVPW010015865">
    <property type="protein sequence ID" value="CAG8665505.1"/>
    <property type="molecule type" value="Genomic_DNA"/>
</dbReference>
<name>A0ACA9NN05_9GLOM</name>
<sequence length="214" mass="24284">FDGGIDVRLYKSKTNQRGLDNRDGQAEMISLPNVKTIIDNYEIYFTKRPATAVTNFYLKPCTPNAIEFSTQWFYTRALPERTLKSYFRTICEIIGITIGDRIIFNHSGQKTSVQVLKRLEYFDSVVMSITRYKTQQGLASYEHLKSVMQQEGLNGFFSALSLVTNSSPPEPQDYENSKVTNQAKKSTKTFVDFTLASSFDMGEGFLATDDSELP</sequence>
<comment type="caution">
    <text evidence="1">The sequence shown here is derived from an EMBL/GenBank/DDBJ whole genome shotgun (WGS) entry which is preliminary data.</text>
</comment>
<organism evidence="1 2">
    <name type="scientific">Cetraspora pellucida</name>
    <dbReference type="NCBI Taxonomy" id="1433469"/>
    <lineage>
        <taxon>Eukaryota</taxon>
        <taxon>Fungi</taxon>
        <taxon>Fungi incertae sedis</taxon>
        <taxon>Mucoromycota</taxon>
        <taxon>Glomeromycotina</taxon>
        <taxon>Glomeromycetes</taxon>
        <taxon>Diversisporales</taxon>
        <taxon>Gigasporaceae</taxon>
        <taxon>Cetraspora</taxon>
    </lineage>
</organism>
<reference evidence="1" key="1">
    <citation type="submission" date="2021-06" db="EMBL/GenBank/DDBJ databases">
        <authorList>
            <person name="Kallberg Y."/>
            <person name="Tangrot J."/>
            <person name="Rosling A."/>
        </authorList>
    </citation>
    <scope>NUCLEOTIDE SEQUENCE</scope>
    <source>
        <strain evidence="1">28 12/20/2015</strain>
    </source>
</reference>